<protein>
    <submittedName>
        <fullName evidence="1">Uncharacterized protein</fullName>
    </submittedName>
</protein>
<keyword evidence="2" id="KW-1185">Reference proteome</keyword>
<proteinExistence type="predicted"/>
<organism evidence="1 2">
    <name type="scientific">Paenibacillus algicola</name>
    <dbReference type="NCBI Taxonomy" id="2565926"/>
    <lineage>
        <taxon>Bacteria</taxon>
        <taxon>Bacillati</taxon>
        <taxon>Bacillota</taxon>
        <taxon>Bacilli</taxon>
        <taxon>Bacillales</taxon>
        <taxon>Paenibacillaceae</taxon>
        <taxon>Paenibacillus</taxon>
    </lineage>
</organism>
<name>A0A4P8XQ08_9BACL</name>
<evidence type="ECO:0000313" key="2">
    <source>
        <dbReference type="Proteomes" id="UP000300879"/>
    </source>
</evidence>
<dbReference type="AlphaFoldDB" id="A0A4P8XQ08"/>
<evidence type="ECO:0000313" key="1">
    <source>
        <dbReference type="EMBL" id="QCT04758.1"/>
    </source>
</evidence>
<reference evidence="1 2" key="1">
    <citation type="submission" date="2019-05" db="EMBL/GenBank/DDBJ databases">
        <authorList>
            <person name="Chen C."/>
        </authorList>
    </citation>
    <scope>NUCLEOTIDE SEQUENCE [LARGE SCALE GENOMIC DNA]</scope>
    <source>
        <strain evidence="1 2">HB172198</strain>
    </source>
</reference>
<dbReference type="Proteomes" id="UP000300879">
    <property type="component" value="Chromosome"/>
</dbReference>
<sequence>MTSAHLPSSEGEVLLSRHPSRFWQWRERELAAWASLSKPKKGKKRLALFGGVHVDAEMLPVLEQFRAIHVQTEFSCAGVSLADEPEEHSLYAYITVMDSEPARRLVAYLMNSMRHRLLVTYEPERGRYDLSSWMIGHNRSFCYLLEQYTKRFRIENDKRS</sequence>
<gene>
    <name evidence="1" type="ORF">E6C60_4053</name>
</gene>
<accession>A0A4P8XQ08</accession>
<dbReference type="OrthoDB" id="2655677at2"/>
<dbReference type="EMBL" id="CP040396">
    <property type="protein sequence ID" value="QCT04758.1"/>
    <property type="molecule type" value="Genomic_DNA"/>
</dbReference>
<dbReference type="KEGG" id="palo:E6C60_4053"/>